<protein>
    <recommendedName>
        <fullName evidence="17">Phospholipase A1</fullName>
        <ecNumber evidence="17">3.1.1.32</ecNumber>
        <ecNumber evidence="17">3.1.1.4</ecNumber>
    </recommendedName>
    <alternativeName>
        <fullName evidence="17">Phosphatidylcholine 1-acylhydrolase</fullName>
    </alternativeName>
</protein>
<keyword evidence="10 16" id="KW-0106">Calcium</keyword>
<dbReference type="Gene3D" id="2.40.230.10">
    <property type="entry name" value="Phospholipase A1"/>
    <property type="match status" value="1"/>
</dbReference>
<keyword evidence="7 16" id="KW-0479">Metal-binding</keyword>
<comment type="cofactor">
    <cofactor evidence="17">
        <name>Ca(2+)</name>
        <dbReference type="ChEBI" id="CHEBI:29108"/>
    </cofactor>
    <text evidence="17">Binds 1 Ca(2+) ion per monomer. In the dimeric form the Ca(2+) is bound by different amino acids with binding of each Ca(2+) shared with ligands coming from each monomer. The Ca(2+) ion may have a role in catalysis.</text>
</comment>
<evidence type="ECO:0000256" key="11">
    <source>
        <dbReference type="ARBA" id="ARBA00022963"/>
    </source>
</evidence>
<evidence type="ECO:0000256" key="2">
    <source>
        <dbReference type="ARBA" id="ARBA00001604"/>
    </source>
</evidence>
<keyword evidence="14 17" id="KW-0998">Cell outer membrane</keyword>
<comment type="similarity">
    <text evidence="3 17">Belongs to the phospholipase A1 family.</text>
</comment>
<comment type="caution">
    <text evidence="18">The sequence shown here is derived from an EMBL/GenBank/DDBJ whole genome shotgun (WGS) entry which is preliminary data.</text>
</comment>
<evidence type="ECO:0000256" key="9">
    <source>
        <dbReference type="ARBA" id="ARBA00022801"/>
    </source>
</evidence>
<dbReference type="EC" id="3.1.1.4" evidence="17"/>
<evidence type="ECO:0000256" key="8">
    <source>
        <dbReference type="ARBA" id="ARBA00022729"/>
    </source>
</evidence>
<keyword evidence="6" id="KW-0812">Transmembrane</keyword>
<dbReference type="EC" id="3.1.1.32" evidence="17"/>
<dbReference type="GO" id="GO:0009279">
    <property type="term" value="C:cell outer membrane"/>
    <property type="evidence" value="ECO:0007669"/>
    <property type="project" value="UniProtKB-SubCell"/>
</dbReference>
<dbReference type="SUPFAM" id="SSF56931">
    <property type="entry name" value="Outer membrane phospholipase A (OMPLA)"/>
    <property type="match status" value="1"/>
</dbReference>
<feature type="active site" description="Proton acceptor" evidence="15">
    <location>
        <position position="268"/>
    </location>
</feature>
<evidence type="ECO:0000256" key="12">
    <source>
        <dbReference type="ARBA" id="ARBA00023098"/>
    </source>
</evidence>
<dbReference type="PANTHER" id="PTHR40457">
    <property type="entry name" value="PHOSPHOLIPASE A1"/>
    <property type="match status" value="1"/>
</dbReference>
<comment type="function">
    <text evidence="17">Hydrolysis of phosphatidylcholine with phospholipase A2 (EC 3.1.1.4) and phospholipase A1 (EC 3.1.1.32) activities.</text>
</comment>
<reference evidence="18 19" key="1">
    <citation type="journal article" date="2020" name="Biotechnol. Biofuels">
        <title>New insights from the biogas microbiome by comprehensive genome-resolved metagenomics of nearly 1600 species originating from multiple anaerobic digesters.</title>
        <authorList>
            <person name="Campanaro S."/>
            <person name="Treu L."/>
            <person name="Rodriguez-R L.M."/>
            <person name="Kovalovszki A."/>
            <person name="Ziels R.M."/>
            <person name="Maus I."/>
            <person name="Zhu X."/>
            <person name="Kougias P.G."/>
            <person name="Basile A."/>
            <person name="Luo G."/>
            <person name="Schluter A."/>
            <person name="Konstantinidis K.T."/>
            <person name="Angelidaki I."/>
        </authorList>
    </citation>
    <scope>NUCLEOTIDE SEQUENCE [LARGE SCALE GENOMIC DNA]</scope>
    <source>
        <strain evidence="18">AS06rmzACSIP_256</strain>
    </source>
</reference>
<comment type="catalytic activity">
    <reaction evidence="1 17">
        <text>a 1,2-diacyl-sn-glycero-3-phosphocholine + H2O = a 2-acyl-sn-glycero-3-phosphocholine + a fatty acid + H(+)</text>
        <dbReference type="Rhea" id="RHEA:18689"/>
        <dbReference type="ChEBI" id="CHEBI:15377"/>
        <dbReference type="ChEBI" id="CHEBI:15378"/>
        <dbReference type="ChEBI" id="CHEBI:28868"/>
        <dbReference type="ChEBI" id="CHEBI:57643"/>
        <dbReference type="ChEBI" id="CHEBI:57875"/>
        <dbReference type="EC" id="3.1.1.32"/>
    </reaction>
</comment>
<dbReference type="InterPro" id="IPR003187">
    <property type="entry name" value="PLipase_A1"/>
</dbReference>
<evidence type="ECO:0000256" key="7">
    <source>
        <dbReference type="ARBA" id="ARBA00022723"/>
    </source>
</evidence>
<dbReference type="GO" id="GO:0016042">
    <property type="term" value="P:lipid catabolic process"/>
    <property type="evidence" value="ECO:0007669"/>
    <property type="project" value="UniProtKB-KW"/>
</dbReference>
<feature type="binding site" description="in dimeric form" evidence="16">
    <location>
        <position position="233"/>
    </location>
    <ligand>
        <name>Ca(2+)</name>
        <dbReference type="ChEBI" id="CHEBI:29108"/>
        <label>1</label>
    </ligand>
</feature>
<evidence type="ECO:0000256" key="1">
    <source>
        <dbReference type="ARBA" id="ARBA00000111"/>
    </source>
</evidence>
<evidence type="ECO:0000313" key="19">
    <source>
        <dbReference type="Proteomes" id="UP000536534"/>
    </source>
</evidence>
<accession>A0A7X7LXN3</accession>
<dbReference type="GO" id="GO:0008970">
    <property type="term" value="F:phospholipase A1 activity"/>
    <property type="evidence" value="ECO:0007669"/>
    <property type="project" value="UniProtKB-EC"/>
</dbReference>
<evidence type="ECO:0000256" key="6">
    <source>
        <dbReference type="ARBA" id="ARBA00022692"/>
    </source>
</evidence>
<feature type="signal peptide" evidence="17">
    <location>
        <begin position="1"/>
        <end position="29"/>
    </location>
</feature>
<feature type="active site" description="Nucleophile" evidence="15">
    <location>
        <position position="270"/>
    </location>
</feature>
<evidence type="ECO:0000256" key="10">
    <source>
        <dbReference type="ARBA" id="ARBA00022837"/>
    </source>
</evidence>
<keyword evidence="8 17" id="KW-0732">Signal</keyword>
<comment type="catalytic activity">
    <reaction evidence="2 17">
        <text>a 1,2-diacyl-sn-glycero-3-phosphocholine + H2O = a 1-acyl-sn-glycero-3-phosphocholine + a fatty acid + H(+)</text>
        <dbReference type="Rhea" id="RHEA:15801"/>
        <dbReference type="ChEBI" id="CHEBI:15377"/>
        <dbReference type="ChEBI" id="CHEBI:15378"/>
        <dbReference type="ChEBI" id="CHEBI:28868"/>
        <dbReference type="ChEBI" id="CHEBI:57643"/>
        <dbReference type="ChEBI" id="CHEBI:58168"/>
        <dbReference type="EC" id="3.1.1.4"/>
    </reaction>
</comment>
<evidence type="ECO:0000256" key="5">
    <source>
        <dbReference type="ARBA" id="ARBA00022452"/>
    </source>
</evidence>
<evidence type="ECO:0000256" key="16">
    <source>
        <dbReference type="PIRSR" id="PIRSR603187-2"/>
    </source>
</evidence>
<evidence type="ECO:0000256" key="3">
    <source>
        <dbReference type="ARBA" id="ARBA00010525"/>
    </source>
</evidence>
<sequence length="405" mass="43651">MKKTELTTCAARLLATGLLCAAASLPAQAASWLLASADPAVVPGEAFQVVVIAPPDSEALPPRLAARIAPPGGGEGIAIELAAAEAEPVDPRQRLYFGRWPQELVGTAMLSLSEAPSARLLLDASAVATAAPAAAGGAPLAAVDGRVDSGVDRMAPVSPAISGTVPAAPNALGFHEPMYFVYGGSHPRSARFQFSFRYRIFDDIGVVAERFPLARGLYFGYTQTSVWDLGSDSKPFRDTSFRPSLFYQFRLSDPGSGGWATLAAGYEHESNGKDGPDTRSIDTLFLQTELRHYLDERGTYVGLIPKAWAYLGKRDNPDITRYRGYAQLGLRVGRDDALMATALLRRGTDGNSGTEIDLSYPLRRSIFSGVGAFVHFQYFRGYGETLRDYNVSVDPQYRIGLSFVR</sequence>
<dbReference type="PANTHER" id="PTHR40457:SF1">
    <property type="entry name" value="PHOSPHOLIPASE A1"/>
    <property type="match status" value="1"/>
</dbReference>
<dbReference type="GO" id="GO:0004623">
    <property type="term" value="F:phospholipase A2 activity"/>
    <property type="evidence" value="ECO:0007669"/>
    <property type="project" value="UniProtKB-EC"/>
</dbReference>
<evidence type="ECO:0000256" key="4">
    <source>
        <dbReference type="ARBA" id="ARBA00011702"/>
    </source>
</evidence>
<evidence type="ECO:0000256" key="15">
    <source>
        <dbReference type="PIRSR" id="PIRSR603187-1"/>
    </source>
</evidence>
<feature type="chain" id="PRO_5031600549" description="Phospholipase A1" evidence="17">
    <location>
        <begin position="30"/>
        <end position="405"/>
    </location>
</feature>
<dbReference type="EMBL" id="JAAYYV010000336">
    <property type="protein sequence ID" value="NLF55158.1"/>
    <property type="molecule type" value="Genomic_DNA"/>
</dbReference>
<dbReference type="PRINTS" id="PR01486">
    <property type="entry name" value="PHPHLIPASEA1"/>
</dbReference>
<comment type="subunit">
    <text evidence="4 17">Homodimer; dimerization is reversible, and the dimeric form is the active one.</text>
</comment>
<evidence type="ECO:0000256" key="14">
    <source>
        <dbReference type="ARBA" id="ARBA00023237"/>
    </source>
</evidence>
<gene>
    <name evidence="18" type="ORF">GX576_12325</name>
</gene>
<proteinExistence type="inferred from homology"/>
<dbReference type="InterPro" id="IPR036541">
    <property type="entry name" value="PLipase_A1_sf"/>
</dbReference>
<keyword evidence="12 17" id="KW-0443">Lipid metabolism</keyword>
<keyword evidence="11 17" id="KW-0442">Lipid degradation</keyword>
<name>A0A7X7LXN3_9RHOO</name>
<keyword evidence="9 17" id="KW-0378">Hydrolase</keyword>
<dbReference type="Pfam" id="PF02253">
    <property type="entry name" value="PLA1"/>
    <property type="match status" value="1"/>
</dbReference>
<dbReference type="Proteomes" id="UP000536534">
    <property type="component" value="Unassembled WGS sequence"/>
</dbReference>
<feature type="binding site" description="in dimeric form" evidence="16">
    <location>
        <position position="315"/>
    </location>
    <ligand>
        <name>Ca(2+)</name>
        <dbReference type="ChEBI" id="CHEBI:29108"/>
        <label>1</label>
    </ligand>
</feature>
<dbReference type="AlphaFoldDB" id="A0A7X7LXN3"/>
<comment type="subcellular location">
    <subcellularLocation>
        <location evidence="17">Cell outer membrane</location>
        <topology evidence="17">Multi-pass membrane protein</topology>
    </subcellularLocation>
    <text evidence="17">One of the very few enzymes located there.</text>
</comment>
<evidence type="ECO:0000313" key="18">
    <source>
        <dbReference type="EMBL" id="NLF55158.1"/>
    </source>
</evidence>
<evidence type="ECO:0000256" key="17">
    <source>
        <dbReference type="RuleBase" id="RU366027"/>
    </source>
</evidence>
<keyword evidence="5" id="KW-1134">Transmembrane beta strand</keyword>
<dbReference type="GO" id="GO:0046872">
    <property type="term" value="F:metal ion binding"/>
    <property type="evidence" value="ECO:0007669"/>
    <property type="project" value="UniProtKB-KW"/>
</dbReference>
<keyword evidence="13" id="KW-0472">Membrane</keyword>
<evidence type="ECO:0000256" key="13">
    <source>
        <dbReference type="ARBA" id="ARBA00023136"/>
    </source>
</evidence>
<organism evidence="18 19">
    <name type="scientific">Thauera phenolivorans</name>
    <dbReference type="NCBI Taxonomy" id="1792543"/>
    <lineage>
        <taxon>Bacteria</taxon>
        <taxon>Pseudomonadati</taxon>
        <taxon>Pseudomonadota</taxon>
        <taxon>Betaproteobacteria</taxon>
        <taxon>Rhodocyclales</taxon>
        <taxon>Zoogloeaceae</taxon>
        <taxon>Thauera</taxon>
    </lineage>
</organism>